<dbReference type="Pfam" id="PF07102">
    <property type="entry name" value="YbcO"/>
    <property type="match status" value="1"/>
</dbReference>
<reference evidence="1 2" key="1">
    <citation type="submission" date="2018-06" db="EMBL/GenBank/DDBJ databases">
        <authorList>
            <consortium name="Pathogen Informatics"/>
            <person name="Doyle S."/>
        </authorList>
    </citation>
    <scope>NUCLEOTIDE SEQUENCE [LARGE SCALE GENOMIC DNA]</scope>
    <source>
        <strain evidence="1 2">NCTC10975</strain>
    </source>
</reference>
<dbReference type="GO" id="GO:0000287">
    <property type="term" value="F:magnesium ion binding"/>
    <property type="evidence" value="ECO:0007669"/>
    <property type="project" value="InterPro"/>
</dbReference>
<dbReference type="GO" id="GO:0006310">
    <property type="term" value="P:DNA recombination"/>
    <property type="evidence" value="ECO:0007669"/>
    <property type="project" value="InterPro"/>
</dbReference>
<protein>
    <submittedName>
        <fullName evidence="1">Phage holliday junction resolvase</fullName>
    </submittedName>
</protein>
<dbReference type="InterPro" id="IPR036614">
    <property type="entry name" value="RusA-like_sf"/>
</dbReference>
<dbReference type="AlphaFoldDB" id="A0A2X2BNS6"/>
<dbReference type="Gene3D" id="3.30.50.20">
    <property type="entry name" value="prophage-derive protein ybcO"/>
    <property type="match status" value="1"/>
</dbReference>
<evidence type="ECO:0000313" key="1">
    <source>
        <dbReference type="EMBL" id="SPY96834.1"/>
    </source>
</evidence>
<proteinExistence type="predicted"/>
<dbReference type="GO" id="GO:0006281">
    <property type="term" value="P:DNA repair"/>
    <property type="evidence" value="ECO:0007669"/>
    <property type="project" value="InterPro"/>
</dbReference>
<sequence length="213" mass="24716">MNLRNEAKGRECQIRIPSVCNGNSETVVLAHYRMSGLCGAGIKSHDLFGAWACSACHDEVDRRTRFTDMEYAKQCHLEGVFENASHIDPRREVERVKVFNIEPVPKPRMTQADKWKKRPPVLKYFAFKDEVKLNKITLPESHYHITFILPMPKSWSKTKRSEMNGKPHQQKPDKDNLEKALLDAIFDDDSRVWDGRVTKVWGKRGQIIIQEVR</sequence>
<dbReference type="Pfam" id="PF05866">
    <property type="entry name" value="RusA"/>
    <property type="match status" value="1"/>
</dbReference>
<dbReference type="SUPFAM" id="SSF103084">
    <property type="entry name" value="Holliday junction resolvase RusA"/>
    <property type="match status" value="1"/>
</dbReference>
<dbReference type="InterPro" id="IPR008822">
    <property type="entry name" value="Endonuclease_RusA-like"/>
</dbReference>
<dbReference type="InterPro" id="IPR010774">
    <property type="entry name" value="YbcO"/>
</dbReference>
<dbReference type="Proteomes" id="UP000251485">
    <property type="component" value="Unassembled WGS sequence"/>
</dbReference>
<accession>A0A2X2BNS6</accession>
<dbReference type="EMBL" id="UAUE01000020">
    <property type="protein sequence ID" value="SPY96834.1"/>
    <property type="molecule type" value="Genomic_DNA"/>
</dbReference>
<evidence type="ECO:0000313" key="2">
    <source>
        <dbReference type="Proteomes" id="UP000251485"/>
    </source>
</evidence>
<organism evidence="1 2">
    <name type="scientific">Proteus mirabilis</name>
    <dbReference type="NCBI Taxonomy" id="584"/>
    <lineage>
        <taxon>Bacteria</taxon>
        <taxon>Pseudomonadati</taxon>
        <taxon>Pseudomonadota</taxon>
        <taxon>Gammaproteobacteria</taxon>
        <taxon>Enterobacterales</taxon>
        <taxon>Morganellaceae</taxon>
        <taxon>Proteus</taxon>
    </lineage>
</organism>
<gene>
    <name evidence="1" type="primary">ybcO_2</name>
    <name evidence="1" type="ORF">NCTC10975_02572</name>
</gene>
<name>A0A2X2BNS6_PROMI</name>